<proteinExistence type="predicted"/>
<protein>
    <submittedName>
        <fullName evidence="3">Uncharacterized protein</fullName>
    </submittedName>
</protein>
<evidence type="ECO:0000256" key="2">
    <source>
        <dbReference type="SAM" id="Phobius"/>
    </source>
</evidence>
<comment type="caution">
    <text evidence="3">The sequence shown here is derived from an EMBL/GenBank/DDBJ whole genome shotgun (WGS) entry which is preliminary data.</text>
</comment>
<dbReference type="RefSeq" id="WP_122163307.1">
    <property type="nucleotide sequence ID" value="NZ_JAMOIB010000011.1"/>
</dbReference>
<evidence type="ECO:0000313" key="4">
    <source>
        <dbReference type="Proteomes" id="UP000269774"/>
    </source>
</evidence>
<dbReference type="AlphaFoldDB" id="A0A3M2HV92"/>
<feature type="transmembrane region" description="Helical" evidence="2">
    <location>
        <begin position="27"/>
        <end position="47"/>
    </location>
</feature>
<dbReference type="EMBL" id="RFFM01000001">
    <property type="protein sequence ID" value="RMH91329.1"/>
    <property type="molecule type" value="Genomic_DNA"/>
</dbReference>
<gene>
    <name evidence="3" type="ORF">EA797_00835</name>
</gene>
<evidence type="ECO:0000256" key="1">
    <source>
        <dbReference type="SAM" id="MobiDB-lite"/>
    </source>
</evidence>
<evidence type="ECO:0000313" key="3">
    <source>
        <dbReference type="EMBL" id="RMH91329.1"/>
    </source>
</evidence>
<keyword evidence="2" id="KW-0812">Transmembrane</keyword>
<feature type="region of interest" description="Disordered" evidence="1">
    <location>
        <begin position="1"/>
        <end position="21"/>
    </location>
</feature>
<dbReference type="Proteomes" id="UP000269774">
    <property type="component" value="Unassembled WGS sequence"/>
</dbReference>
<name>A0A3M2HV92_9GAMM</name>
<reference evidence="3 4" key="1">
    <citation type="submission" date="2018-10" db="EMBL/GenBank/DDBJ databases">
        <title>Pseudomonas zhaodongensis NEAU-ST5-21(T) genome.</title>
        <authorList>
            <person name="Peng J."/>
            <person name="Liu Z.-P."/>
        </authorList>
    </citation>
    <scope>NUCLEOTIDE SEQUENCE [LARGE SCALE GENOMIC DNA]</scope>
    <source>
        <strain evidence="3 4">NEAU-ST5-21</strain>
    </source>
</reference>
<accession>A0A3M2HV92</accession>
<organism evidence="3 4">
    <name type="scientific">Stutzerimonas zhaodongensis</name>
    <dbReference type="NCBI Taxonomy" id="1176257"/>
    <lineage>
        <taxon>Bacteria</taxon>
        <taxon>Pseudomonadati</taxon>
        <taxon>Pseudomonadota</taxon>
        <taxon>Gammaproteobacteria</taxon>
        <taxon>Pseudomonadales</taxon>
        <taxon>Pseudomonadaceae</taxon>
        <taxon>Stutzerimonas</taxon>
    </lineage>
</organism>
<keyword evidence="4" id="KW-1185">Reference proteome</keyword>
<keyword evidence="2" id="KW-0472">Membrane</keyword>
<sequence>MHPNHALPDGPPPGPSSTTRRPVKQRWLSLFYILGLVLVFLLSLLLLPTDAGIGRLLWGALAAR</sequence>
<keyword evidence="2" id="KW-1133">Transmembrane helix</keyword>